<reference evidence="2" key="1">
    <citation type="submission" date="2025-08" db="UniProtKB">
        <authorList>
            <consortium name="RefSeq"/>
        </authorList>
    </citation>
    <scope>IDENTIFICATION</scope>
    <source>
        <tissue evidence="2">Muscle</tissue>
    </source>
</reference>
<sequence>MVNTSVGVKHSQFARCNGCNEWVLFRTSELECTFKEAGNENVQFVCRILSKKRTYLNLYVQYGFDFIVVDGVEKLQCLLCSKVLGNGSLKPSILKQHLEATHPAHASDDRATFEAKRAKFRAAGTLPKLGFVSEKKPMLAASYHVAMRIAKAKKPHDIAKKLIKPCALDMVEHVCGNKEKQKIQAIPLSNGTIYRRIIEMSQDICQQVIEQIKSSPAKMSLQFDESCDVANFSHLLVFVRYICGKELKNEFLFCEPLEQTTKSIDIMQKIQDFFEKNDLTWDIVGSICTDEAPAMMRVRSGFTSLVKQKAPHVITTHCVLHRHALDTKTLPENLKIVLQKVVEAVNFIRARALNHRLFKAFCDKMGSEHSILLLHADVRRLSRGLMLNRVFELRTGLEFFLRDRKSKLCEDFADPKFIACLGYLSDIFTHLNQVNKQLQRTSVTIVEASEKMTALQTKLDLWARRVHQSNFTNFPNLDEEKSGELPEINEDITENLKILKNHFTGYFSKDMIPTERWLIRPFVTELSEMKDDDPEIEELIDLQSSATLREEFEKVGVIFWVKLADSFPLLTQRAFQVLVPFVTTDLCESGFSSLVAMKTKARNRLKADDDMRVALSSTAPRINKLIDSMNQQCSY</sequence>
<organism evidence="1 2">
    <name type="scientific">Limulus polyphemus</name>
    <name type="common">Atlantic horseshoe crab</name>
    <dbReference type="NCBI Taxonomy" id="6850"/>
    <lineage>
        <taxon>Eukaryota</taxon>
        <taxon>Metazoa</taxon>
        <taxon>Ecdysozoa</taxon>
        <taxon>Arthropoda</taxon>
        <taxon>Chelicerata</taxon>
        <taxon>Merostomata</taxon>
        <taxon>Xiphosura</taxon>
        <taxon>Limulidae</taxon>
        <taxon>Limulus</taxon>
    </lineage>
</organism>
<keyword evidence="1" id="KW-1185">Reference proteome</keyword>
<dbReference type="RefSeq" id="XP_013782299.1">
    <property type="nucleotide sequence ID" value="XM_013926845.1"/>
</dbReference>
<dbReference type="PANTHER" id="PTHR45913">
    <property type="entry name" value="EPM2A-INTERACTING PROTEIN 1"/>
    <property type="match status" value="1"/>
</dbReference>
<gene>
    <name evidence="2" type="primary">LOC106466552</name>
</gene>
<proteinExistence type="predicted"/>
<dbReference type="Proteomes" id="UP000694941">
    <property type="component" value="Unplaced"/>
</dbReference>
<protein>
    <submittedName>
        <fullName evidence="2">Protein ZBED8-like</fullName>
    </submittedName>
</protein>
<evidence type="ECO:0000313" key="2">
    <source>
        <dbReference type="RefSeq" id="XP_013782299.1"/>
    </source>
</evidence>
<accession>A0ABM1BHU6</accession>
<dbReference type="PANTHER" id="PTHR45913:SF19">
    <property type="entry name" value="LOW QUALITY PROTEIN: ZINC FINGER BED DOMAIN-CONTAINING PROTEIN 5-LIKE"/>
    <property type="match status" value="1"/>
</dbReference>
<dbReference type="InterPro" id="IPR012337">
    <property type="entry name" value="RNaseH-like_sf"/>
</dbReference>
<dbReference type="GeneID" id="106466552"/>
<dbReference type="SUPFAM" id="SSF53098">
    <property type="entry name" value="Ribonuclease H-like"/>
    <property type="match status" value="1"/>
</dbReference>
<name>A0ABM1BHU6_LIMPO</name>
<evidence type="ECO:0000313" key="1">
    <source>
        <dbReference type="Proteomes" id="UP000694941"/>
    </source>
</evidence>